<name>X1UCR3_9ZZZZ</name>
<dbReference type="InterPro" id="IPR036291">
    <property type="entry name" value="NAD(P)-bd_dom_sf"/>
</dbReference>
<evidence type="ECO:0000313" key="2">
    <source>
        <dbReference type="EMBL" id="GAI90124.1"/>
    </source>
</evidence>
<dbReference type="PANTHER" id="PTHR43377:SF1">
    <property type="entry name" value="BILIVERDIN REDUCTASE A"/>
    <property type="match status" value="1"/>
</dbReference>
<dbReference type="GO" id="GO:0000166">
    <property type="term" value="F:nucleotide binding"/>
    <property type="evidence" value="ECO:0007669"/>
    <property type="project" value="InterPro"/>
</dbReference>
<accession>X1UCR3</accession>
<organism evidence="2">
    <name type="scientific">marine sediment metagenome</name>
    <dbReference type="NCBI Taxonomy" id="412755"/>
    <lineage>
        <taxon>unclassified sequences</taxon>
        <taxon>metagenomes</taxon>
        <taxon>ecological metagenomes</taxon>
    </lineage>
</organism>
<sequence>MKKIRIVSVGSGWVVSNRHIPALYNNKKFEIVAITGLEEEKLKKIVKRYKISKYYMGDATKNEEWLNKFDAVMIGTDPLSHYKIAKFYLEKGKHVLIEKPLTTNIVESENLIKLAKKNNLKLGIVHNFQFSDSSQKLDKDIDRGKIGKIKGIY</sequence>
<dbReference type="PANTHER" id="PTHR43377">
    <property type="entry name" value="BILIVERDIN REDUCTASE A"/>
    <property type="match status" value="1"/>
</dbReference>
<feature type="domain" description="Gfo/Idh/MocA-like oxidoreductase N-terminal" evidence="1">
    <location>
        <begin position="4"/>
        <end position="123"/>
    </location>
</feature>
<dbReference type="AlphaFoldDB" id="X1UCR3"/>
<proteinExistence type="predicted"/>
<dbReference type="Gene3D" id="3.40.50.720">
    <property type="entry name" value="NAD(P)-binding Rossmann-like Domain"/>
    <property type="match status" value="1"/>
</dbReference>
<reference evidence="2" key="1">
    <citation type="journal article" date="2014" name="Front. Microbiol.">
        <title>High frequency of phylogenetically diverse reductive dehalogenase-homologous genes in deep subseafloor sedimentary metagenomes.</title>
        <authorList>
            <person name="Kawai M."/>
            <person name="Futagami T."/>
            <person name="Toyoda A."/>
            <person name="Takaki Y."/>
            <person name="Nishi S."/>
            <person name="Hori S."/>
            <person name="Arai W."/>
            <person name="Tsubouchi T."/>
            <person name="Morono Y."/>
            <person name="Uchiyama I."/>
            <person name="Ito T."/>
            <person name="Fujiyama A."/>
            <person name="Inagaki F."/>
            <person name="Takami H."/>
        </authorList>
    </citation>
    <scope>NUCLEOTIDE SEQUENCE</scope>
    <source>
        <strain evidence="2">Expedition CK06-06</strain>
    </source>
</reference>
<feature type="non-terminal residue" evidence="2">
    <location>
        <position position="153"/>
    </location>
</feature>
<dbReference type="InterPro" id="IPR051450">
    <property type="entry name" value="Gfo/Idh/MocA_Oxidoreductases"/>
</dbReference>
<dbReference type="EMBL" id="BARW01022948">
    <property type="protein sequence ID" value="GAI90124.1"/>
    <property type="molecule type" value="Genomic_DNA"/>
</dbReference>
<dbReference type="Pfam" id="PF01408">
    <property type="entry name" value="GFO_IDH_MocA"/>
    <property type="match status" value="1"/>
</dbReference>
<gene>
    <name evidence="2" type="ORF">S12H4_38172</name>
</gene>
<protein>
    <recommendedName>
        <fullName evidence="1">Gfo/Idh/MocA-like oxidoreductase N-terminal domain-containing protein</fullName>
    </recommendedName>
</protein>
<evidence type="ECO:0000259" key="1">
    <source>
        <dbReference type="Pfam" id="PF01408"/>
    </source>
</evidence>
<comment type="caution">
    <text evidence="2">The sequence shown here is derived from an EMBL/GenBank/DDBJ whole genome shotgun (WGS) entry which is preliminary data.</text>
</comment>
<dbReference type="SUPFAM" id="SSF51735">
    <property type="entry name" value="NAD(P)-binding Rossmann-fold domains"/>
    <property type="match status" value="1"/>
</dbReference>
<dbReference type="InterPro" id="IPR000683">
    <property type="entry name" value="Gfo/Idh/MocA-like_OxRdtase_N"/>
</dbReference>